<sequence length="184" mass="19888">MPQVSHRRADGQGVIALDPALAPAACAQLSDALWRVRDVLELLAYRVEVQRALVETGRASWVARATREIDDLLEQVRTAELLRAVDTEPAARALGLPSDASLGEIVSAAPEPWDHLLTEHRIALLEATRDLTESAAANRELLSAGARAVEDVLAQFTGPRTATTYSATGTTEPDPTRRLFDQSS</sequence>
<keyword evidence="2" id="KW-1185">Reference proteome</keyword>
<evidence type="ECO:0008006" key="3">
    <source>
        <dbReference type="Google" id="ProtNLM"/>
    </source>
</evidence>
<dbReference type="InterPro" id="IPR007809">
    <property type="entry name" value="FlgN-like"/>
</dbReference>
<proteinExistence type="predicted"/>
<dbReference type="EMBL" id="BAABLO010000001">
    <property type="protein sequence ID" value="GAA4712200.1"/>
    <property type="molecule type" value="Genomic_DNA"/>
</dbReference>
<dbReference type="Proteomes" id="UP001500556">
    <property type="component" value="Unassembled WGS sequence"/>
</dbReference>
<organism evidence="1 2">
    <name type="scientific">Pedococcus ginsenosidimutans</name>
    <dbReference type="NCBI Taxonomy" id="490570"/>
    <lineage>
        <taxon>Bacteria</taxon>
        <taxon>Bacillati</taxon>
        <taxon>Actinomycetota</taxon>
        <taxon>Actinomycetes</taxon>
        <taxon>Micrococcales</taxon>
        <taxon>Intrasporangiaceae</taxon>
        <taxon>Pedococcus</taxon>
    </lineage>
</organism>
<dbReference type="Pfam" id="PF05130">
    <property type="entry name" value="FlgN"/>
    <property type="match status" value="1"/>
</dbReference>
<accession>A0ABP8XP97</accession>
<gene>
    <name evidence="1" type="ORF">GCM10025782_05390</name>
</gene>
<comment type="caution">
    <text evidence="1">The sequence shown here is derived from an EMBL/GenBank/DDBJ whole genome shotgun (WGS) entry which is preliminary data.</text>
</comment>
<evidence type="ECO:0000313" key="2">
    <source>
        <dbReference type="Proteomes" id="UP001500556"/>
    </source>
</evidence>
<reference evidence="2" key="1">
    <citation type="journal article" date="2019" name="Int. J. Syst. Evol. Microbiol.">
        <title>The Global Catalogue of Microorganisms (GCM) 10K type strain sequencing project: providing services to taxonomists for standard genome sequencing and annotation.</title>
        <authorList>
            <consortium name="The Broad Institute Genomics Platform"/>
            <consortium name="The Broad Institute Genome Sequencing Center for Infectious Disease"/>
            <person name="Wu L."/>
            <person name="Ma J."/>
        </authorList>
    </citation>
    <scope>NUCLEOTIDE SEQUENCE [LARGE SCALE GENOMIC DNA]</scope>
    <source>
        <strain evidence="2">JCM 18961</strain>
    </source>
</reference>
<name>A0ABP8XP97_9MICO</name>
<protein>
    <recommendedName>
        <fullName evidence="3">Flagellar biosynthesis protein FlgN</fullName>
    </recommendedName>
</protein>
<evidence type="ECO:0000313" key="1">
    <source>
        <dbReference type="EMBL" id="GAA4712200.1"/>
    </source>
</evidence>